<keyword evidence="4" id="KW-0677">Repeat</keyword>
<protein>
    <recommendedName>
        <fullName evidence="9">Mind bomb SH3 repeat domain-containing protein</fullName>
    </recommendedName>
</protein>
<evidence type="ECO:0000256" key="5">
    <source>
        <dbReference type="ARBA" id="ARBA00022771"/>
    </source>
</evidence>
<dbReference type="GO" id="GO:0016740">
    <property type="term" value="F:transferase activity"/>
    <property type="evidence" value="ECO:0007669"/>
    <property type="project" value="UniProtKB-KW"/>
</dbReference>
<keyword evidence="6" id="KW-0833">Ubl conjugation pathway</keyword>
<feature type="compositionally biased region" description="Basic and acidic residues" evidence="8">
    <location>
        <begin position="99"/>
        <end position="119"/>
    </location>
</feature>
<gene>
    <name evidence="10" type="ORF">MNOR_LOCUS26320</name>
</gene>
<keyword evidence="5" id="KW-0863">Zinc-finger</keyword>
<evidence type="ECO:0000313" key="11">
    <source>
        <dbReference type="Proteomes" id="UP001497623"/>
    </source>
</evidence>
<evidence type="ECO:0000256" key="6">
    <source>
        <dbReference type="ARBA" id="ARBA00022786"/>
    </source>
</evidence>
<keyword evidence="2" id="KW-0808">Transferase</keyword>
<dbReference type="GO" id="GO:0008270">
    <property type="term" value="F:zinc ion binding"/>
    <property type="evidence" value="ECO:0007669"/>
    <property type="project" value="UniProtKB-KW"/>
</dbReference>
<evidence type="ECO:0000256" key="4">
    <source>
        <dbReference type="ARBA" id="ARBA00022737"/>
    </source>
</evidence>
<feature type="non-terminal residue" evidence="10">
    <location>
        <position position="257"/>
    </location>
</feature>
<evidence type="ECO:0000313" key="10">
    <source>
        <dbReference type="EMBL" id="CAL4129563.1"/>
    </source>
</evidence>
<evidence type="ECO:0000256" key="8">
    <source>
        <dbReference type="SAM" id="MobiDB-lite"/>
    </source>
</evidence>
<feature type="region of interest" description="Disordered" evidence="8">
    <location>
        <begin position="78"/>
        <end position="239"/>
    </location>
</feature>
<reference evidence="10 11" key="1">
    <citation type="submission" date="2024-05" db="EMBL/GenBank/DDBJ databases">
        <authorList>
            <person name="Wallberg A."/>
        </authorList>
    </citation>
    <scope>NUCLEOTIDE SEQUENCE [LARGE SCALE GENOMIC DNA]</scope>
</reference>
<comment type="caution">
    <text evidence="10">The sequence shown here is derived from an EMBL/GenBank/DDBJ whole genome shotgun (WGS) entry which is preliminary data.</text>
</comment>
<evidence type="ECO:0000259" key="9">
    <source>
        <dbReference type="Pfam" id="PF18346"/>
    </source>
</evidence>
<evidence type="ECO:0000256" key="1">
    <source>
        <dbReference type="ARBA" id="ARBA00004906"/>
    </source>
</evidence>
<proteinExistence type="predicted"/>
<accession>A0AAV2RQH2</accession>
<dbReference type="Proteomes" id="UP001497623">
    <property type="component" value="Unassembled WGS sequence"/>
</dbReference>
<sequence length="257" mass="29593">QDIDKIGEVTKIRRDGDVAIKFEGSSKSWIMNPKVISKRGVSQGVTSLLNQDDDTETFGVTSLLNQDDDTETFDDITTISSSNVQLPEPSALQSDSLEYDEKTMGEMKESGPESSRFDDESLFEQTLDYESKENENEEDINENEKSDERDDENDKKEKDSKEINDDKEVGNYEDENLNKDDTELEEENLDKTSKDDKNENKDEMEKYSEEETNNNETDKEDADDEEIDKSKDDSKMKETIYKTKEIDLINFNNESIE</sequence>
<evidence type="ECO:0000256" key="3">
    <source>
        <dbReference type="ARBA" id="ARBA00022723"/>
    </source>
</evidence>
<keyword evidence="11" id="KW-1185">Reference proteome</keyword>
<evidence type="ECO:0000256" key="7">
    <source>
        <dbReference type="ARBA" id="ARBA00022833"/>
    </source>
</evidence>
<dbReference type="EMBL" id="CAXKWB010026123">
    <property type="protein sequence ID" value="CAL4129563.1"/>
    <property type="molecule type" value="Genomic_DNA"/>
</dbReference>
<feature type="compositionally biased region" description="Acidic residues" evidence="8">
    <location>
        <begin position="210"/>
        <end position="227"/>
    </location>
</feature>
<dbReference type="InterPro" id="IPR040847">
    <property type="entry name" value="SH3_15"/>
</dbReference>
<dbReference type="AlphaFoldDB" id="A0AAV2RQH2"/>
<dbReference type="Pfam" id="PF18346">
    <property type="entry name" value="SH3_15"/>
    <property type="match status" value="1"/>
</dbReference>
<feature type="domain" description="Mind bomb SH3 repeat" evidence="9">
    <location>
        <begin position="3"/>
        <end position="34"/>
    </location>
</feature>
<name>A0AAV2RQH2_MEGNR</name>
<keyword evidence="3" id="KW-0479">Metal-binding</keyword>
<feature type="compositionally biased region" description="Basic and acidic residues" evidence="8">
    <location>
        <begin position="189"/>
        <end position="209"/>
    </location>
</feature>
<feature type="compositionally biased region" description="Basic and acidic residues" evidence="8">
    <location>
        <begin position="142"/>
        <end position="181"/>
    </location>
</feature>
<keyword evidence="7" id="KW-0862">Zinc</keyword>
<feature type="compositionally biased region" description="Polar residues" evidence="8">
    <location>
        <begin position="80"/>
        <end position="96"/>
    </location>
</feature>
<feature type="non-terminal residue" evidence="10">
    <location>
        <position position="1"/>
    </location>
</feature>
<comment type="pathway">
    <text evidence="1">Protein modification; protein ubiquitination.</text>
</comment>
<evidence type="ECO:0000256" key="2">
    <source>
        <dbReference type="ARBA" id="ARBA00022679"/>
    </source>
</evidence>
<organism evidence="10 11">
    <name type="scientific">Meganyctiphanes norvegica</name>
    <name type="common">Northern krill</name>
    <name type="synonym">Thysanopoda norvegica</name>
    <dbReference type="NCBI Taxonomy" id="48144"/>
    <lineage>
        <taxon>Eukaryota</taxon>
        <taxon>Metazoa</taxon>
        <taxon>Ecdysozoa</taxon>
        <taxon>Arthropoda</taxon>
        <taxon>Crustacea</taxon>
        <taxon>Multicrustacea</taxon>
        <taxon>Malacostraca</taxon>
        <taxon>Eumalacostraca</taxon>
        <taxon>Eucarida</taxon>
        <taxon>Euphausiacea</taxon>
        <taxon>Euphausiidae</taxon>
        <taxon>Meganyctiphanes</taxon>
    </lineage>
</organism>
<feature type="compositionally biased region" description="Basic and acidic residues" evidence="8">
    <location>
        <begin position="228"/>
        <end position="239"/>
    </location>
</feature>